<evidence type="ECO:0000313" key="5">
    <source>
        <dbReference type="Proteomes" id="UP000636709"/>
    </source>
</evidence>
<keyword evidence="1" id="KW-0472">Membrane</keyword>
<keyword evidence="2" id="KW-0732">Signal</keyword>
<dbReference type="InterPro" id="IPR002902">
    <property type="entry name" value="GNK2"/>
</dbReference>
<feature type="domain" description="Gnk2-homologous" evidence="3">
    <location>
        <begin position="39"/>
        <end position="152"/>
    </location>
</feature>
<reference evidence="4" key="1">
    <citation type="submission" date="2020-07" db="EMBL/GenBank/DDBJ databases">
        <title>Genome sequence and genetic diversity analysis of an under-domesticated orphan crop, white fonio (Digitaria exilis).</title>
        <authorList>
            <person name="Bennetzen J.L."/>
            <person name="Chen S."/>
            <person name="Ma X."/>
            <person name="Wang X."/>
            <person name="Yssel A.E.J."/>
            <person name="Chaluvadi S.R."/>
            <person name="Johnson M."/>
            <person name="Gangashetty P."/>
            <person name="Hamidou F."/>
            <person name="Sanogo M.D."/>
            <person name="Zwaenepoel A."/>
            <person name="Wallace J."/>
            <person name="Van De Peer Y."/>
            <person name="Van Deynze A."/>
        </authorList>
    </citation>
    <scope>NUCLEOTIDE SEQUENCE</scope>
    <source>
        <tissue evidence="4">Leaves</tissue>
    </source>
</reference>
<proteinExistence type="predicted"/>
<dbReference type="PROSITE" id="PS51473">
    <property type="entry name" value="GNK2"/>
    <property type="match status" value="1"/>
</dbReference>
<keyword evidence="5" id="KW-1185">Reference proteome</keyword>
<organism evidence="4 5">
    <name type="scientific">Digitaria exilis</name>
    <dbReference type="NCBI Taxonomy" id="1010633"/>
    <lineage>
        <taxon>Eukaryota</taxon>
        <taxon>Viridiplantae</taxon>
        <taxon>Streptophyta</taxon>
        <taxon>Embryophyta</taxon>
        <taxon>Tracheophyta</taxon>
        <taxon>Spermatophyta</taxon>
        <taxon>Magnoliopsida</taxon>
        <taxon>Liliopsida</taxon>
        <taxon>Poales</taxon>
        <taxon>Poaceae</taxon>
        <taxon>PACMAD clade</taxon>
        <taxon>Panicoideae</taxon>
        <taxon>Panicodae</taxon>
        <taxon>Paniceae</taxon>
        <taxon>Anthephorinae</taxon>
        <taxon>Digitaria</taxon>
    </lineage>
</organism>
<evidence type="ECO:0000259" key="3">
    <source>
        <dbReference type="PROSITE" id="PS51473"/>
    </source>
</evidence>
<sequence>MKKSSLLSLLLLLVLLTVSSLPRTTVATVRFTVMVTAGTSSSVECVGAGVYTANSTYEANRRRLAAVLLAEARDHPTTRNAPSGTGPTGWRRPSSAAAAMLTTATPPAPADSSCAACIADAFLEGGQRVSVPQGGLPFPVATALSKSEEYRILATGGIHEGNILKQALASELMFQAIGFGWLFLLATAGMAQPEKRHYHAFHFSPSGD</sequence>
<comment type="caution">
    <text evidence="4">The sequence shown here is derived from an EMBL/GenBank/DDBJ whole genome shotgun (WGS) entry which is preliminary data.</text>
</comment>
<dbReference type="Proteomes" id="UP000636709">
    <property type="component" value="Unassembled WGS sequence"/>
</dbReference>
<feature type="transmembrane region" description="Helical" evidence="1">
    <location>
        <begin position="172"/>
        <end position="191"/>
    </location>
</feature>
<feature type="chain" id="PRO_5032640922" description="Gnk2-homologous domain-containing protein" evidence="2">
    <location>
        <begin position="28"/>
        <end position="208"/>
    </location>
</feature>
<feature type="signal peptide" evidence="2">
    <location>
        <begin position="1"/>
        <end position="27"/>
    </location>
</feature>
<accession>A0A835FDQ1</accession>
<keyword evidence="1" id="KW-0812">Transmembrane</keyword>
<evidence type="ECO:0000256" key="1">
    <source>
        <dbReference type="SAM" id="Phobius"/>
    </source>
</evidence>
<evidence type="ECO:0000256" key="2">
    <source>
        <dbReference type="SAM" id="SignalP"/>
    </source>
</evidence>
<protein>
    <recommendedName>
        <fullName evidence="3">Gnk2-homologous domain-containing protein</fullName>
    </recommendedName>
</protein>
<dbReference type="AlphaFoldDB" id="A0A835FDQ1"/>
<dbReference type="EMBL" id="JACEFO010001108">
    <property type="protein sequence ID" value="KAF8748111.1"/>
    <property type="molecule type" value="Genomic_DNA"/>
</dbReference>
<evidence type="ECO:0000313" key="4">
    <source>
        <dbReference type="EMBL" id="KAF8748111.1"/>
    </source>
</evidence>
<keyword evidence="1" id="KW-1133">Transmembrane helix</keyword>
<gene>
    <name evidence="4" type="ORF">HU200_013053</name>
</gene>
<name>A0A835FDQ1_9POAL</name>